<feature type="compositionally biased region" description="Polar residues" evidence="1">
    <location>
        <begin position="50"/>
        <end position="60"/>
    </location>
</feature>
<comment type="caution">
    <text evidence="2">The sequence shown here is derived from an EMBL/GenBank/DDBJ whole genome shotgun (WGS) entry which is preliminary data.</text>
</comment>
<evidence type="ECO:0000256" key="1">
    <source>
        <dbReference type="SAM" id="MobiDB-lite"/>
    </source>
</evidence>
<keyword evidence="3" id="KW-1185">Reference proteome</keyword>
<protein>
    <submittedName>
        <fullName evidence="2">Uncharacterized protein</fullName>
    </submittedName>
</protein>
<accession>A0ABD3I3X4</accession>
<reference evidence="2 3" key="1">
    <citation type="submission" date="2024-09" db="EMBL/GenBank/DDBJ databases">
        <title>Chromosome-scale assembly of Riccia sorocarpa.</title>
        <authorList>
            <person name="Paukszto L."/>
        </authorList>
    </citation>
    <scope>NUCLEOTIDE SEQUENCE [LARGE SCALE GENOMIC DNA]</scope>
    <source>
        <strain evidence="2">LP-2024</strain>
        <tissue evidence="2">Aerial parts of the thallus</tissue>
    </source>
</reference>
<feature type="compositionally biased region" description="Polar residues" evidence="1">
    <location>
        <begin position="71"/>
        <end position="85"/>
    </location>
</feature>
<dbReference type="Proteomes" id="UP001633002">
    <property type="component" value="Unassembled WGS sequence"/>
</dbReference>
<organism evidence="2 3">
    <name type="scientific">Riccia sorocarpa</name>
    <dbReference type="NCBI Taxonomy" id="122646"/>
    <lineage>
        <taxon>Eukaryota</taxon>
        <taxon>Viridiplantae</taxon>
        <taxon>Streptophyta</taxon>
        <taxon>Embryophyta</taxon>
        <taxon>Marchantiophyta</taxon>
        <taxon>Marchantiopsida</taxon>
        <taxon>Marchantiidae</taxon>
        <taxon>Marchantiales</taxon>
        <taxon>Ricciaceae</taxon>
        <taxon>Riccia</taxon>
    </lineage>
</organism>
<dbReference type="AlphaFoldDB" id="A0ABD3I3X4"/>
<feature type="region of interest" description="Disordered" evidence="1">
    <location>
        <begin position="49"/>
        <end position="92"/>
    </location>
</feature>
<gene>
    <name evidence="2" type="ORF">R1sor_012364</name>
</gene>
<proteinExistence type="predicted"/>
<sequence>MYNTGATVKEDKEHRVALRSKHLTLECSRLSKFLVSSRRIELGVAGWSRGSASGARNDQAGQEMHRGKADQVSTHSAGIGESSSARGRKSDELNKPTVDKWWNSRDDLCDGPVAARLVYQGEKFDNYSLGASWERVSISLTFKDWLRYRWAAPNFTSFALDATNDQMVLYEWMESLRNNALSTPPGRMLLEAR</sequence>
<name>A0ABD3I3X4_9MARC</name>
<dbReference type="EMBL" id="JBJQOH010000002">
    <property type="protein sequence ID" value="KAL3698288.1"/>
    <property type="molecule type" value="Genomic_DNA"/>
</dbReference>
<evidence type="ECO:0000313" key="2">
    <source>
        <dbReference type="EMBL" id="KAL3698288.1"/>
    </source>
</evidence>
<evidence type="ECO:0000313" key="3">
    <source>
        <dbReference type="Proteomes" id="UP001633002"/>
    </source>
</evidence>